<evidence type="ECO:0000259" key="4">
    <source>
        <dbReference type="Pfam" id="PF02932"/>
    </source>
</evidence>
<keyword evidence="1" id="KW-1133">Transmembrane helix</keyword>
<dbReference type="EMBL" id="CAJVCH010060306">
    <property type="protein sequence ID" value="CAG7719305.1"/>
    <property type="molecule type" value="Genomic_DNA"/>
</dbReference>
<evidence type="ECO:0000259" key="3">
    <source>
        <dbReference type="Pfam" id="PF02931"/>
    </source>
</evidence>
<protein>
    <submittedName>
        <fullName evidence="5">Uncharacterized protein</fullName>
    </submittedName>
</protein>
<gene>
    <name evidence="5" type="ORF">AFUS01_LOCUS8638</name>
</gene>
<dbReference type="InterPro" id="IPR006201">
    <property type="entry name" value="Neur_channel"/>
</dbReference>
<accession>A0A8J2JFN3</accession>
<keyword evidence="6" id="KW-1185">Reference proteome</keyword>
<evidence type="ECO:0000313" key="5">
    <source>
        <dbReference type="EMBL" id="CAG7719305.1"/>
    </source>
</evidence>
<dbReference type="Pfam" id="PF02931">
    <property type="entry name" value="Neur_chan_LBD"/>
    <property type="match status" value="1"/>
</dbReference>
<evidence type="ECO:0000256" key="1">
    <source>
        <dbReference type="SAM" id="Phobius"/>
    </source>
</evidence>
<dbReference type="GO" id="GO:0005230">
    <property type="term" value="F:extracellular ligand-gated monoatomic ion channel activity"/>
    <property type="evidence" value="ECO:0007669"/>
    <property type="project" value="InterPro"/>
</dbReference>
<reference evidence="5" key="1">
    <citation type="submission" date="2021-06" db="EMBL/GenBank/DDBJ databases">
        <authorList>
            <person name="Hodson N. C."/>
            <person name="Mongue J. A."/>
            <person name="Jaron S. K."/>
        </authorList>
    </citation>
    <scope>NUCLEOTIDE SEQUENCE</scope>
</reference>
<feature type="signal peptide" evidence="2">
    <location>
        <begin position="1"/>
        <end position="24"/>
    </location>
</feature>
<sequence>MKPSIHSTVLFLFVSHFSVQFGSAGPNPEHRKILLKGYDKIAIPSGEAGPIRVQVNGLSLNSIDINEKHQTISLQAWLSMDWIDPRLSWGTETKLENDGYLHFDHGEVWTPDLAVFNGAESTKILEFFGKSQVLSGFNGSVIWVPPIKATAHCELNLKRWPHDTQTCEVKIGSWTYSEDEVNVTLADGPAVNHESTLNNTEWELLGAEARRESREYDCCPGSNYVTIHYKFTLHRKSCSYTYTAVIPLLLIILINVVVLLLPKNRGEKLTLGIFNFLVATIFLLYLSSKLPALDHTPLIVVMYGLNLIFTAIIIAVSAVVINFTDGTPIRGTPKWTHWTFNRTVASIFCLKSLQKLTNAKRDGRSYSFKTGGTAGNGSVAMEDPMLVEQPKPKETDGGNKAEWLYLAAFVDRLTLHIYLNVCISLFFVFYIMF</sequence>
<evidence type="ECO:0000313" key="6">
    <source>
        <dbReference type="Proteomes" id="UP000708208"/>
    </source>
</evidence>
<feature type="chain" id="PRO_5035260547" evidence="2">
    <location>
        <begin position="25"/>
        <end position="433"/>
    </location>
</feature>
<organism evidence="5 6">
    <name type="scientific">Allacma fusca</name>
    <dbReference type="NCBI Taxonomy" id="39272"/>
    <lineage>
        <taxon>Eukaryota</taxon>
        <taxon>Metazoa</taxon>
        <taxon>Ecdysozoa</taxon>
        <taxon>Arthropoda</taxon>
        <taxon>Hexapoda</taxon>
        <taxon>Collembola</taxon>
        <taxon>Symphypleona</taxon>
        <taxon>Sminthuridae</taxon>
        <taxon>Allacma</taxon>
    </lineage>
</organism>
<proteinExistence type="predicted"/>
<feature type="transmembrane region" description="Helical" evidence="1">
    <location>
        <begin position="269"/>
        <end position="286"/>
    </location>
</feature>
<comment type="caution">
    <text evidence="5">The sequence shown here is derived from an EMBL/GenBank/DDBJ whole genome shotgun (WGS) entry which is preliminary data.</text>
</comment>
<dbReference type="Proteomes" id="UP000708208">
    <property type="component" value="Unassembled WGS sequence"/>
</dbReference>
<feature type="transmembrane region" description="Helical" evidence="1">
    <location>
        <begin position="413"/>
        <end position="432"/>
    </location>
</feature>
<dbReference type="GO" id="GO:0004888">
    <property type="term" value="F:transmembrane signaling receptor activity"/>
    <property type="evidence" value="ECO:0007669"/>
    <property type="project" value="InterPro"/>
</dbReference>
<dbReference type="InterPro" id="IPR006029">
    <property type="entry name" value="Neurotrans-gated_channel_TM"/>
</dbReference>
<keyword evidence="1" id="KW-0472">Membrane</keyword>
<feature type="domain" description="Neurotransmitter-gated ion-channel transmembrane" evidence="4">
    <location>
        <begin position="245"/>
        <end position="368"/>
    </location>
</feature>
<dbReference type="InterPro" id="IPR006202">
    <property type="entry name" value="Neur_chan_lig-bd"/>
</dbReference>
<dbReference type="GO" id="GO:0016020">
    <property type="term" value="C:membrane"/>
    <property type="evidence" value="ECO:0007669"/>
    <property type="project" value="InterPro"/>
</dbReference>
<dbReference type="Pfam" id="PF02932">
    <property type="entry name" value="Neur_chan_memb"/>
    <property type="match status" value="1"/>
</dbReference>
<name>A0A8J2JFN3_9HEXA</name>
<evidence type="ECO:0000256" key="2">
    <source>
        <dbReference type="SAM" id="SignalP"/>
    </source>
</evidence>
<feature type="transmembrane region" description="Helical" evidence="1">
    <location>
        <begin position="240"/>
        <end position="262"/>
    </location>
</feature>
<feature type="domain" description="Neurotransmitter-gated ion-channel ligand-binding" evidence="3">
    <location>
        <begin position="34"/>
        <end position="236"/>
    </location>
</feature>
<keyword evidence="1" id="KW-0812">Transmembrane</keyword>
<dbReference type="AlphaFoldDB" id="A0A8J2JFN3"/>
<dbReference type="FunFam" id="2.70.170.10:FF:000028">
    <property type="entry name" value="AcetylCholine Receptor"/>
    <property type="match status" value="1"/>
</dbReference>
<dbReference type="OrthoDB" id="410315at2759"/>
<feature type="transmembrane region" description="Helical" evidence="1">
    <location>
        <begin position="298"/>
        <end position="321"/>
    </location>
</feature>
<keyword evidence="2" id="KW-0732">Signal</keyword>
<dbReference type="PANTHER" id="PTHR18945">
    <property type="entry name" value="NEUROTRANSMITTER GATED ION CHANNEL"/>
    <property type="match status" value="1"/>
</dbReference>